<dbReference type="Proteomes" id="UP000241890">
    <property type="component" value="Unassembled WGS sequence"/>
</dbReference>
<dbReference type="CDD" id="cd06093">
    <property type="entry name" value="PX_domain"/>
    <property type="match status" value="1"/>
</dbReference>
<evidence type="ECO:0000256" key="1">
    <source>
        <dbReference type="SAM" id="MobiDB-lite"/>
    </source>
</evidence>
<dbReference type="EMBL" id="BEYU01000134">
    <property type="protein sequence ID" value="GBG32877.1"/>
    <property type="molecule type" value="Genomic_DNA"/>
</dbReference>
<dbReference type="InParanoid" id="A0A2R5GPT5"/>
<organism evidence="2 3">
    <name type="scientific">Hondaea fermentalgiana</name>
    <dbReference type="NCBI Taxonomy" id="2315210"/>
    <lineage>
        <taxon>Eukaryota</taxon>
        <taxon>Sar</taxon>
        <taxon>Stramenopiles</taxon>
        <taxon>Bigyra</taxon>
        <taxon>Labyrinthulomycetes</taxon>
        <taxon>Thraustochytrida</taxon>
        <taxon>Thraustochytriidae</taxon>
        <taxon>Hondaea</taxon>
    </lineage>
</organism>
<feature type="region of interest" description="Disordered" evidence="1">
    <location>
        <begin position="320"/>
        <end position="349"/>
    </location>
</feature>
<feature type="compositionally biased region" description="Low complexity" evidence="1">
    <location>
        <begin position="338"/>
        <end position="349"/>
    </location>
</feature>
<proteinExistence type="predicted"/>
<feature type="compositionally biased region" description="Low complexity" evidence="1">
    <location>
        <begin position="132"/>
        <end position="151"/>
    </location>
</feature>
<protein>
    <submittedName>
        <fullName evidence="2">Uncharacterized protein</fullName>
    </submittedName>
</protein>
<feature type="compositionally biased region" description="Low complexity" evidence="1">
    <location>
        <begin position="114"/>
        <end position="124"/>
    </location>
</feature>
<feature type="region of interest" description="Disordered" evidence="1">
    <location>
        <begin position="97"/>
        <end position="163"/>
    </location>
</feature>
<keyword evidence="3" id="KW-1185">Reference proteome</keyword>
<feature type="compositionally biased region" description="Basic and acidic residues" evidence="1">
    <location>
        <begin position="10"/>
        <end position="24"/>
    </location>
</feature>
<dbReference type="InterPro" id="IPR036871">
    <property type="entry name" value="PX_dom_sf"/>
</dbReference>
<feature type="compositionally biased region" description="Polar residues" evidence="1">
    <location>
        <begin position="152"/>
        <end position="163"/>
    </location>
</feature>
<gene>
    <name evidence="2" type="ORF">FCC1311_091022</name>
</gene>
<evidence type="ECO:0000313" key="3">
    <source>
        <dbReference type="Proteomes" id="UP000241890"/>
    </source>
</evidence>
<evidence type="ECO:0000313" key="2">
    <source>
        <dbReference type="EMBL" id="GBG32877.1"/>
    </source>
</evidence>
<sequence>MAEARQAHGARADAARDAPKERQHGGAVIDFDEYDAAEDGLATARSTLANFDDFFDGDAEAHIGRHALSVDLIRSKIPASVLRTFEPDSVTLATLEARRGSEESREEGDNEHNSSGASARPAAGSGAGATGARGVSGSRSSGAAVSRSISAQQSSAGSEGDGSTCSGILNALVRGLARALTGDSMVTAPVLYKNANWLGRISVSPGPLQGNLVTKYRTYRVQGEVLAGGHVLPWKLGRVWRYSEIRRLLVDSLQVIVERYGLEEWFGHLFSKFPGKNWSGRNKPEIADFRAQAIETYIENLLKACNKAMRDYELKCKKKSGRRRRMESGEGENFGTTAAASSSRASDGASAFGTSDIFTPRDILAIEFGGEFRFPGEGPPLTGLERLAKGLQEVTDLLVGHLLHVNGQLRSDVTKLSDEMGALITSTPLDHVNVTKEFKITPQQAL</sequence>
<dbReference type="SUPFAM" id="SSF64268">
    <property type="entry name" value="PX domain"/>
    <property type="match status" value="1"/>
</dbReference>
<feature type="region of interest" description="Disordered" evidence="1">
    <location>
        <begin position="1"/>
        <end position="31"/>
    </location>
</feature>
<name>A0A2R5GPT5_9STRA</name>
<comment type="caution">
    <text evidence="2">The sequence shown here is derived from an EMBL/GenBank/DDBJ whole genome shotgun (WGS) entry which is preliminary data.</text>
</comment>
<reference evidence="2 3" key="1">
    <citation type="submission" date="2017-12" db="EMBL/GenBank/DDBJ databases">
        <title>Sequencing, de novo assembly and annotation of complete genome of a new Thraustochytrid species, strain FCC1311.</title>
        <authorList>
            <person name="Sedici K."/>
            <person name="Godart F."/>
            <person name="Aiese Cigliano R."/>
            <person name="Sanseverino W."/>
            <person name="Barakat M."/>
            <person name="Ortet P."/>
            <person name="Marechal E."/>
            <person name="Cagnac O."/>
            <person name="Amato A."/>
        </authorList>
    </citation>
    <scope>NUCLEOTIDE SEQUENCE [LARGE SCALE GENOMIC DNA]</scope>
</reference>
<dbReference type="GO" id="GO:0035091">
    <property type="term" value="F:phosphatidylinositol binding"/>
    <property type="evidence" value="ECO:0007669"/>
    <property type="project" value="InterPro"/>
</dbReference>
<accession>A0A2R5GPT5</accession>
<dbReference type="AlphaFoldDB" id="A0A2R5GPT5"/>